<evidence type="ECO:0000256" key="13">
    <source>
        <dbReference type="ARBA" id="ARBA00078531"/>
    </source>
</evidence>
<keyword evidence="3 15" id="KW-0808">Transferase</keyword>
<evidence type="ECO:0000256" key="5">
    <source>
        <dbReference type="ARBA" id="ARBA00022840"/>
    </source>
</evidence>
<dbReference type="InterPro" id="IPR000594">
    <property type="entry name" value="ThiF_NAD_FAD-bd"/>
</dbReference>
<dbReference type="NCBIfam" id="NF004281">
    <property type="entry name" value="PRK05690.1"/>
    <property type="match status" value="1"/>
</dbReference>
<evidence type="ECO:0000256" key="9">
    <source>
        <dbReference type="ARBA" id="ARBA00066884"/>
    </source>
</evidence>
<evidence type="ECO:0000256" key="7">
    <source>
        <dbReference type="ARBA" id="ARBA00055169"/>
    </source>
</evidence>
<dbReference type="GO" id="GO:0004792">
    <property type="term" value="F:thiosulfate-cyanide sulfurtransferase activity"/>
    <property type="evidence" value="ECO:0007669"/>
    <property type="project" value="TreeGrafter"/>
</dbReference>
<evidence type="ECO:0000256" key="1">
    <source>
        <dbReference type="ARBA" id="ARBA00005046"/>
    </source>
</evidence>
<comment type="similarity">
    <text evidence="2">Belongs to the HesA/MoeB/ThiF family.</text>
</comment>
<gene>
    <name evidence="15" type="ORF">AXE65_07475</name>
</gene>
<keyword evidence="5" id="KW-0067">ATP-binding</keyword>
<evidence type="ECO:0000256" key="12">
    <source>
        <dbReference type="ARBA" id="ARBA00075328"/>
    </source>
</evidence>
<feature type="domain" description="THIF-type NAD/FAD binding fold" evidence="14">
    <location>
        <begin position="10"/>
        <end position="244"/>
    </location>
</feature>
<evidence type="ECO:0000256" key="8">
    <source>
        <dbReference type="ARBA" id="ARBA00063809"/>
    </source>
</evidence>
<keyword evidence="4" id="KW-0547">Nucleotide-binding</keyword>
<evidence type="ECO:0000256" key="4">
    <source>
        <dbReference type="ARBA" id="ARBA00022741"/>
    </source>
</evidence>
<dbReference type="EMBL" id="LSZO01000217">
    <property type="protein sequence ID" value="KXU34238.1"/>
    <property type="molecule type" value="Genomic_DNA"/>
</dbReference>
<dbReference type="GO" id="GO:0008641">
    <property type="term" value="F:ubiquitin-like modifier activating enzyme activity"/>
    <property type="evidence" value="ECO:0007669"/>
    <property type="project" value="InterPro"/>
</dbReference>
<dbReference type="FunFam" id="3.40.50.720:FF:000033">
    <property type="entry name" value="Adenylyltransferase and sulfurtransferase MOCS3"/>
    <property type="match status" value="1"/>
</dbReference>
<comment type="pathway">
    <text evidence="1">Cofactor biosynthesis; molybdopterin biosynthesis.</text>
</comment>
<reference evidence="15 16" key="1">
    <citation type="submission" date="2016-02" db="EMBL/GenBank/DDBJ databases">
        <authorList>
            <person name="Wen L."/>
            <person name="He K."/>
            <person name="Yang H."/>
        </authorList>
    </citation>
    <scope>NUCLEOTIDE SEQUENCE [LARGE SCALE GENOMIC DNA]</scope>
    <source>
        <strain evidence="15 16">CV58</strain>
    </source>
</reference>
<evidence type="ECO:0000256" key="10">
    <source>
        <dbReference type="ARBA" id="ARBA00073635"/>
    </source>
</evidence>
<dbReference type="RefSeq" id="WP_068393118.1">
    <property type="nucleotide sequence ID" value="NZ_LSZO01000217.1"/>
</dbReference>
<comment type="caution">
    <text evidence="15">The sequence shown here is derived from an EMBL/GenBank/DDBJ whole genome shotgun (WGS) entry which is preliminary data.</text>
</comment>
<evidence type="ECO:0000256" key="6">
    <source>
        <dbReference type="ARBA" id="ARBA00052218"/>
    </source>
</evidence>
<keyword evidence="16" id="KW-1185">Reference proteome</keyword>
<protein>
    <recommendedName>
        <fullName evidence="10">Molybdopterin-synthase adenylyltransferase</fullName>
        <ecNumber evidence="9">2.7.7.80</ecNumber>
    </recommendedName>
    <alternativeName>
        <fullName evidence="13">MoaD protein adenylase</fullName>
    </alternativeName>
    <alternativeName>
        <fullName evidence="11">Molybdopterin-converting factor subunit 1 adenylase</fullName>
    </alternativeName>
    <alternativeName>
        <fullName evidence="12">Sulfur carrier protein MoaD adenylyltransferase</fullName>
    </alternativeName>
</protein>
<dbReference type="EC" id="2.7.7.80" evidence="9"/>
<dbReference type="GO" id="GO:0005524">
    <property type="term" value="F:ATP binding"/>
    <property type="evidence" value="ECO:0007669"/>
    <property type="project" value="UniProtKB-KW"/>
</dbReference>
<dbReference type="PANTHER" id="PTHR10953:SF194">
    <property type="entry name" value="MOLYBDOPTERIN-SYNTHASE ADENYLYLTRANSFERASE"/>
    <property type="match status" value="1"/>
</dbReference>
<evidence type="ECO:0000256" key="11">
    <source>
        <dbReference type="ARBA" id="ARBA00075110"/>
    </source>
</evidence>
<dbReference type="PANTHER" id="PTHR10953">
    <property type="entry name" value="UBIQUITIN-ACTIVATING ENZYME E1"/>
    <property type="match status" value="1"/>
</dbReference>
<accession>A0A139SI33</accession>
<dbReference type="Pfam" id="PF00899">
    <property type="entry name" value="ThiF"/>
    <property type="match status" value="1"/>
</dbReference>
<evidence type="ECO:0000313" key="15">
    <source>
        <dbReference type="EMBL" id="KXU34238.1"/>
    </source>
</evidence>
<evidence type="ECO:0000313" key="16">
    <source>
        <dbReference type="Proteomes" id="UP000072660"/>
    </source>
</evidence>
<dbReference type="SUPFAM" id="SSF69572">
    <property type="entry name" value="Activating enzymes of the ubiquitin-like proteins"/>
    <property type="match status" value="1"/>
</dbReference>
<organism evidence="15 16">
    <name type="scientific">Ventosimonas gracilis</name>
    <dbReference type="NCBI Taxonomy" id="1680762"/>
    <lineage>
        <taxon>Bacteria</taxon>
        <taxon>Pseudomonadati</taxon>
        <taxon>Pseudomonadota</taxon>
        <taxon>Gammaproteobacteria</taxon>
        <taxon>Pseudomonadales</taxon>
        <taxon>Ventosimonadaceae</taxon>
        <taxon>Ventosimonas</taxon>
    </lineage>
</organism>
<dbReference type="Gene3D" id="3.40.50.720">
    <property type="entry name" value="NAD(P)-binding Rossmann-like Domain"/>
    <property type="match status" value="1"/>
</dbReference>
<dbReference type="GO" id="GO:0008146">
    <property type="term" value="F:sulfotransferase activity"/>
    <property type="evidence" value="ECO:0007669"/>
    <property type="project" value="TreeGrafter"/>
</dbReference>
<dbReference type="AlphaFoldDB" id="A0A139SI33"/>
<dbReference type="GO" id="GO:0061605">
    <property type="term" value="F:molybdopterin-synthase adenylyltransferase activity"/>
    <property type="evidence" value="ECO:0007669"/>
    <property type="project" value="UniProtKB-EC"/>
</dbReference>
<dbReference type="Proteomes" id="UP000072660">
    <property type="component" value="Unassembled WGS sequence"/>
</dbReference>
<dbReference type="InterPro" id="IPR045886">
    <property type="entry name" value="ThiF/MoeB/HesA"/>
</dbReference>
<dbReference type="InterPro" id="IPR035985">
    <property type="entry name" value="Ubiquitin-activating_enz"/>
</dbReference>
<name>A0A139SI33_9GAMM</name>
<comment type="subunit">
    <text evidence="8">Homodimer. Forms a stable heterotetrameric complex of 2 MoeB and 2 MoaD during adenylation of MoaD.</text>
</comment>
<sequence length="252" mass="26883">MLSDNELLRYSRQLLLPELDAAGQLKLKQSRVLIAGLGGLGSPVALYLAAAGVGEIHLCDFDCIELSNLARQILYDSAAIGQHKTEAAVARLARLNPGIKLHPHRVQLDNDNLKERIHAVDLVLDCTDNFAVREAINSACVAARKPLISGAAIGLNGQLALFDLRKAESPCYHCLYGSGEDEAIGCNEAGVLGPLLGVIGSLQALEALKLLAGLGEPFAGRLLLFDALTGRFRELKVARDALCLVCGRPHAH</sequence>
<comment type="function">
    <text evidence="7">Catalyzes the adenylation by ATP of the carboxyl group of the C-terminal glycine of sulfur carrier protein MoaD.</text>
</comment>
<evidence type="ECO:0000259" key="14">
    <source>
        <dbReference type="Pfam" id="PF00899"/>
    </source>
</evidence>
<dbReference type="CDD" id="cd00757">
    <property type="entry name" value="ThiF_MoeB_HesA_family"/>
    <property type="match status" value="1"/>
</dbReference>
<keyword evidence="15" id="KW-0548">Nucleotidyltransferase</keyword>
<evidence type="ECO:0000256" key="2">
    <source>
        <dbReference type="ARBA" id="ARBA00009919"/>
    </source>
</evidence>
<comment type="catalytic activity">
    <reaction evidence="6">
        <text>[molybdopterin-synthase sulfur-carrier protein]-C-terminal Gly-Gly + ATP + H(+) = [molybdopterin-synthase sulfur-carrier protein]-C-terminal Gly-Gly-AMP + diphosphate</text>
        <dbReference type="Rhea" id="RHEA:43616"/>
        <dbReference type="Rhea" id="RHEA-COMP:12159"/>
        <dbReference type="Rhea" id="RHEA-COMP:12202"/>
        <dbReference type="ChEBI" id="CHEBI:15378"/>
        <dbReference type="ChEBI" id="CHEBI:30616"/>
        <dbReference type="ChEBI" id="CHEBI:33019"/>
        <dbReference type="ChEBI" id="CHEBI:90618"/>
        <dbReference type="ChEBI" id="CHEBI:90778"/>
        <dbReference type="EC" id="2.7.7.80"/>
    </reaction>
</comment>
<dbReference type="GO" id="GO:0005829">
    <property type="term" value="C:cytosol"/>
    <property type="evidence" value="ECO:0007669"/>
    <property type="project" value="TreeGrafter"/>
</dbReference>
<evidence type="ECO:0000256" key="3">
    <source>
        <dbReference type="ARBA" id="ARBA00022679"/>
    </source>
</evidence>
<dbReference type="OrthoDB" id="9804286at2"/>
<proteinExistence type="inferred from homology"/>